<sequence>MSRLDTFFLIHRYTRVTTDEEILTEILQPTEGDSTERPNADGDEPTSMTNFEPTVNKENETCEQAVNRIGEEDENHQVFQTNNTPLNKDISQWPTNVKS</sequence>
<dbReference type="Proteomes" id="UP000827092">
    <property type="component" value="Unassembled WGS sequence"/>
</dbReference>
<organism evidence="2 3">
    <name type="scientific">Oedothorax gibbosus</name>
    <dbReference type="NCBI Taxonomy" id="931172"/>
    <lineage>
        <taxon>Eukaryota</taxon>
        <taxon>Metazoa</taxon>
        <taxon>Ecdysozoa</taxon>
        <taxon>Arthropoda</taxon>
        <taxon>Chelicerata</taxon>
        <taxon>Arachnida</taxon>
        <taxon>Araneae</taxon>
        <taxon>Araneomorphae</taxon>
        <taxon>Entelegynae</taxon>
        <taxon>Araneoidea</taxon>
        <taxon>Linyphiidae</taxon>
        <taxon>Erigoninae</taxon>
        <taxon>Oedothorax</taxon>
    </lineage>
</organism>
<keyword evidence="3" id="KW-1185">Reference proteome</keyword>
<evidence type="ECO:0000256" key="1">
    <source>
        <dbReference type="SAM" id="MobiDB-lite"/>
    </source>
</evidence>
<dbReference type="EMBL" id="JAFNEN010000367">
    <property type="protein sequence ID" value="KAG8184633.1"/>
    <property type="molecule type" value="Genomic_DNA"/>
</dbReference>
<gene>
    <name evidence="2" type="ORF">JTE90_022681</name>
</gene>
<name>A0AAV6ULS3_9ARAC</name>
<feature type="region of interest" description="Disordered" evidence="1">
    <location>
        <begin position="27"/>
        <end position="56"/>
    </location>
</feature>
<dbReference type="AlphaFoldDB" id="A0AAV6ULS3"/>
<accession>A0AAV6ULS3</accession>
<protein>
    <submittedName>
        <fullName evidence="2">Uncharacterized protein</fullName>
    </submittedName>
</protein>
<feature type="compositionally biased region" description="Polar residues" evidence="1">
    <location>
        <begin position="77"/>
        <end position="99"/>
    </location>
</feature>
<feature type="region of interest" description="Disordered" evidence="1">
    <location>
        <begin position="72"/>
        <end position="99"/>
    </location>
</feature>
<reference evidence="2 3" key="1">
    <citation type="journal article" date="2022" name="Nat. Ecol. Evol.">
        <title>A masculinizing supergene underlies an exaggerated male reproductive morph in a spider.</title>
        <authorList>
            <person name="Hendrickx F."/>
            <person name="De Corte Z."/>
            <person name="Sonet G."/>
            <person name="Van Belleghem S.M."/>
            <person name="Kostlbacher S."/>
            <person name="Vangestel C."/>
        </authorList>
    </citation>
    <scope>NUCLEOTIDE SEQUENCE [LARGE SCALE GENOMIC DNA]</scope>
    <source>
        <strain evidence="2">W744_W776</strain>
    </source>
</reference>
<evidence type="ECO:0000313" key="2">
    <source>
        <dbReference type="EMBL" id="KAG8184633.1"/>
    </source>
</evidence>
<evidence type="ECO:0000313" key="3">
    <source>
        <dbReference type="Proteomes" id="UP000827092"/>
    </source>
</evidence>
<comment type="caution">
    <text evidence="2">The sequence shown here is derived from an EMBL/GenBank/DDBJ whole genome shotgun (WGS) entry which is preliminary data.</text>
</comment>
<proteinExistence type="predicted"/>